<feature type="transmembrane region" description="Helical" evidence="1">
    <location>
        <begin position="108"/>
        <end position="129"/>
    </location>
</feature>
<accession>A0ABN2V0M6</accession>
<comment type="caution">
    <text evidence="2">The sequence shown here is derived from an EMBL/GenBank/DDBJ whole genome shotgun (WGS) entry which is preliminary data.</text>
</comment>
<dbReference type="Proteomes" id="UP001500751">
    <property type="component" value="Unassembled WGS sequence"/>
</dbReference>
<name>A0ABN2V0M6_9ACTN</name>
<keyword evidence="1" id="KW-1133">Transmembrane helix</keyword>
<protein>
    <submittedName>
        <fullName evidence="2">Uncharacterized protein</fullName>
    </submittedName>
</protein>
<evidence type="ECO:0000256" key="1">
    <source>
        <dbReference type="SAM" id="Phobius"/>
    </source>
</evidence>
<organism evidence="2 3">
    <name type="scientific">Catenulispora yoronensis</name>
    <dbReference type="NCBI Taxonomy" id="450799"/>
    <lineage>
        <taxon>Bacteria</taxon>
        <taxon>Bacillati</taxon>
        <taxon>Actinomycetota</taxon>
        <taxon>Actinomycetes</taxon>
        <taxon>Catenulisporales</taxon>
        <taxon>Catenulisporaceae</taxon>
        <taxon>Catenulispora</taxon>
    </lineage>
</organism>
<proteinExistence type="predicted"/>
<keyword evidence="1" id="KW-0812">Transmembrane</keyword>
<feature type="transmembrane region" description="Helical" evidence="1">
    <location>
        <begin position="20"/>
        <end position="45"/>
    </location>
</feature>
<dbReference type="EMBL" id="BAAAQN010000041">
    <property type="protein sequence ID" value="GAA2046560.1"/>
    <property type="molecule type" value="Genomic_DNA"/>
</dbReference>
<evidence type="ECO:0000313" key="2">
    <source>
        <dbReference type="EMBL" id="GAA2046560.1"/>
    </source>
</evidence>
<reference evidence="2 3" key="1">
    <citation type="journal article" date="2019" name="Int. J. Syst. Evol. Microbiol.">
        <title>The Global Catalogue of Microorganisms (GCM) 10K type strain sequencing project: providing services to taxonomists for standard genome sequencing and annotation.</title>
        <authorList>
            <consortium name="The Broad Institute Genomics Platform"/>
            <consortium name="The Broad Institute Genome Sequencing Center for Infectious Disease"/>
            <person name="Wu L."/>
            <person name="Ma J."/>
        </authorList>
    </citation>
    <scope>NUCLEOTIDE SEQUENCE [LARGE SCALE GENOMIC DNA]</scope>
    <source>
        <strain evidence="2 3">JCM 16014</strain>
    </source>
</reference>
<feature type="transmembrane region" description="Helical" evidence="1">
    <location>
        <begin position="66"/>
        <end position="88"/>
    </location>
</feature>
<keyword evidence="1" id="KW-0472">Membrane</keyword>
<keyword evidence="3" id="KW-1185">Reference proteome</keyword>
<gene>
    <name evidence="2" type="ORF">GCM10009839_58760</name>
</gene>
<sequence>MCGIGTARAIGDLDTNITDAFGILGVLLVFMAAYFAALWAQYSWLDSSAEPRTDGDFTRRIGQYRVLRGLSAGMSIGALLTVALTYSLSYHALIGLPPWHPYSFPRAALLLIDAFLILSSIGAARICCVSKRKRGEYERELAKLTN</sequence>
<evidence type="ECO:0000313" key="3">
    <source>
        <dbReference type="Proteomes" id="UP001500751"/>
    </source>
</evidence>